<keyword evidence="4" id="KW-1185">Reference proteome</keyword>
<dbReference type="Proteomes" id="UP000230750">
    <property type="component" value="Unassembled WGS sequence"/>
</dbReference>
<evidence type="ECO:0000256" key="1">
    <source>
        <dbReference type="SAM" id="Coils"/>
    </source>
</evidence>
<dbReference type="STRING" id="307972.A0A2G8L384"/>
<evidence type="ECO:0000313" key="4">
    <source>
        <dbReference type="Proteomes" id="UP000230750"/>
    </source>
</evidence>
<feature type="coiled-coil region" evidence="1">
    <location>
        <begin position="61"/>
        <end position="88"/>
    </location>
</feature>
<sequence length="288" mass="30530">MGFLCDCLVSVTSPEEAPSSLLEALEGHLASLEGKTKANWSKPHTAKQVVTAFSTALSANDKEKERALEEEKERLAALKMEQDQTSNGQVFQARLKEIATGSPSHQPVVQATPPPAQQPAPLAPSNPFGAPSPVLEASRQTAPSQDLFTSPAPAQQPPPPQSSSANDLIGLNTNPGINAVLQAQMAQNQQAQQSSWGAATNGFPNNNNIGANFEYAFGAPSQPMADILQPMNKNPPPPQADNFAAVGSMDLNSTLSSLATNLDIKGGPSPKKFFKVTGWYFILEFQDA</sequence>
<accession>A0A2G8L384</accession>
<dbReference type="EMBL" id="MRZV01000237">
    <property type="protein sequence ID" value="PIK54711.1"/>
    <property type="molecule type" value="Genomic_DNA"/>
</dbReference>
<protein>
    <submittedName>
        <fullName evidence="3">Uncharacterized protein</fullName>
    </submittedName>
</protein>
<keyword evidence="1" id="KW-0175">Coiled coil</keyword>
<gene>
    <name evidence="3" type="ORF">BSL78_08406</name>
</gene>
<dbReference type="AlphaFoldDB" id="A0A2G8L384"/>
<proteinExistence type="predicted"/>
<reference evidence="3 4" key="1">
    <citation type="journal article" date="2017" name="PLoS Biol.">
        <title>The sea cucumber genome provides insights into morphological evolution and visceral regeneration.</title>
        <authorList>
            <person name="Zhang X."/>
            <person name="Sun L."/>
            <person name="Yuan J."/>
            <person name="Sun Y."/>
            <person name="Gao Y."/>
            <person name="Zhang L."/>
            <person name="Li S."/>
            <person name="Dai H."/>
            <person name="Hamel J.F."/>
            <person name="Liu C."/>
            <person name="Yu Y."/>
            <person name="Liu S."/>
            <person name="Lin W."/>
            <person name="Guo K."/>
            <person name="Jin S."/>
            <person name="Xu P."/>
            <person name="Storey K.B."/>
            <person name="Huan P."/>
            <person name="Zhang T."/>
            <person name="Zhou Y."/>
            <person name="Zhang J."/>
            <person name="Lin C."/>
            <person name="Li X."/>
            <person name="Xing L."/>
            <person name="Huo D."/>
            <person name="Sun M."/>
            <person name="Wang L."/>
            <person name="Mercier A."/>
            <person name="Li F."/>
            <person name="Yang H."/>
            <person name="Xiang J."/>
        </authorList>
    </citation>
    <scope>NUCLEOTIDE SEQUENCE [LARGE SCALE GENOMIC DNA]</scope>
    <source>
        <strain evidence="3">Shaxun</strain>
        <tissue evidence="3">Muscle</tissue>
    </source>
</reference>
<name>A0A2G8L384_STIJA</name>
<feature type="compositionally biased region" description="Pro residues" evidence="2">
    <location>
        <begin position="112"/>
        <end position="124"/>
    </location>
</feature>
<feature type="region of interest" description="Disordered" evidence="2">
    <location>
        <begin position="101"/>
        <end position="171"/>
    </location>
</feature>
<evidence type="ECO:0000313" key="3">
    <source>
        <dbReference type="EMBL" id="PIK54711.1"/>
    </source>
</evidence>
<organism evidence="3 4">
    <name type="scientific">Stichopus japonicus</name>
    <name type="common">Sea cucumber</name>
    <dbReference type="NCBI Taxonomy" id="307972"/>
    <lineage>
        <taxon>Eukaryota</taxon>
        <taxon>Metazoa</taxon>
        <taxon>Echinodermata</taxon>
        <taxon>Eleutherozoa</taxon>
        <taxon>Echinozoa</taxon>
        <taxon>Holothuroidea</taxon>
        <taxon>Aspidochirotacea</taxon>
        <taxon>Aspidochirotida</taxon>
        <taxon>Stichopodidae</taxon>
        <taxon>Apostichopus</taxon>
    </lineage>
</organism>
<evidence type="ECO:0000256" key="2">
    <source>
        <dbReference type="SAM" id="MobiDB-lite"/>
    </source>
</evidence>
<feature type="compositionally biased region" description="Polar residues" evidence="2">
    <location>
        <begin position="138"/>
        <end position="148"/>
    </location>
</feature>
<comment type="caution">
    <text evidence="3">The sequence shown here is derived from an EMBL/GenBank/DDBJ whole genome shotgun (WGS) entry which is preliminary data.</text>
</comment>